<accession>A0A0B0EE66</accession>
<name>A0A0B0EE66_9BACT</name>
<evidence type="ECO:0000313" key="1">
    <source>
        <dbReference type="EMBL" id="KHE90356.1"/>
    </source>
</evidence>
<reference evidence="1 2" key="1">
    <citation type="submission" date="2014-10" db="EMBL/GenBank/DDBJ databases">
        <title>Draft genome of anammox bacterium scalindua brodae, obtained using differential coverage binning of sequence data from two enrichment reactors.</title>
        <authorList>
            <person name="Speth D.R."/>
            <person name="Russ L."/>
            <person name="Kartal B."/>
            <person name="Op den Camp H.J."/>
            <person name="Dutilh B.E."/>
            <person name="Jetten M.S."/>
        </authorList>
    </citation>
    <scope>NUCLEOTIDE SEQUENCE [LARGE SCALE GENOMIC DNA]</scope>
    <source>
        <strain evidence="1">RU1</strain>
    </source>
</reference>
<sequence length="29" mass="3528">MELLFEDNKLMAYKMVRDETTSRIYETSI</sequence>
<dbReference type="EMBL" id="JRYO01000266">
    <property type="protein sequence ID" value="KHE90356.1"/>
    <property type="molecule type" value="Genomic_DNA"/>
</dbReference>
<dbReference type="Proteomes" id="UP000030652">
    <property type="component" value="Unassembled WGS sequence"/>
</dbReference>
<protein>
    <submittedName>
        <fullName evidence="1">Uncharacterized protein</fullName>
    </submittedName>
</protein>
<proteinExistence type="predicted"/>
<dbReference type="AlphaFoldDB" id="A0A0B0EE66"/>
<organism evidence="1 2">
    <name type="scientific">Candidatus Scalindua brodae</name>
    <dbReference type="NCBI Taxonomy" id="237368"/>
    <lineage>
        <taxon>Bacteria</taxon>
        <taxon>Pseudomonadati</taxon>
        <taxon>Planctomycetota</taxon>
        <taxon>Candidatus Brocadiia</taxon>
        <taxon>Candidatus Brocadiales</taxon>
        <taxon>Candidatus Scalinduaceae</taxon>
        <taxon>Candidatus Scalindua</taxon>
    </lineage>
</organism>
<evidence type="ECO:0000313" key="2">
    <source>
        <dbReference type="Proteomes" id="UP000030652"/>
    </source>
</evidence>
<comment type="caution">
    <text evidence="1">The sequence shown here is derived from an EMBL/GenBank/DDBJ whole genome shotgun (WGS) entry which is preliminary data.</text>
</comment>
<gene>
    <name evidence="1" type="ORF">SCABRO_03938</name>
</gene>